<accession>A0A7H9BIB8</accession>
<evidence type="ECO:0000313" key="8">
    <source>
        <dbReference type="Proteomes" id="UP000509597"/>
    </source>
</evidence>
<comment type="subcellular location">
    <subcellularLocation>
        <location evidence="1">Cell outer membrane</location>
        <topology evidence="1">Lipid-anchor</topology>
    </subcellularLocation>
</comment>
<dbReference type="InterPro" id="IPR032831">
    <property type="entry name" value="LptM_cons"/>
</dbReference>
<keyword evidence="3" id="KW-0472">Membrane</keyword>
<evidence type="ECO:0000256" key="2">
    <source>
        <dbReference type="ARBA" id="ARBA00022729"/>
    </source>
</evidence>
<keyword evidence="5" id="KW-0998">Cell outer membrane</keyword>
<name>A0A7H9BIB8_9NEIS</name>
<keyword evidence="4" id="KW-0564">Palmitate</keyword>
<dbReference type="RefSeq" id="WP_179354892.1">
    <property type="nucleotide sequence ID" value="NZ_CP058627.1"/>
</dbReference>
<dbReference type="Proteomes" id="UP000509597">
    <property type="component" value="Chromosome"/>
</dbReference>
<evidence type="ECO:0000256" key="6">
    <source>
        <dbReference type="ARBA" id="ARBA00023288"/>
    </source>
</evidence>
<dbReference type="GO" id="GO:0009279">
    <property type="term" value="C:cell outer membrane"/>
    <property type="evidence" value="ECO:0007669"/>
    <property type="project" value="UniProtKB-SubCell"/>
</dbReference>
<sequence length="71" mass="6971">MRALIVFIFVAISATGLLSACGFKGPLYLPKPKVSPPAASSAVASATTSAAIASSTRKASQSSAASAISSQ</sequence>
<dbReference type="PROSITE" id="PS51257">
    <property type="entry name" value="PROKAR_LIPOPROTEIN"/>
    <property type="match status" value="1"/>
</dbReference>
<keyword evidence="2" id="KW-0732">Signal</keyword>
<keyword evidence="6 7" id="KW-0449">Lipoprotein</keyword>
<organism evidence="7 8">
    <name type="scientific">Chitinibacter bivalviorum</name>
    <dbReference type="NCBI Taxonomy" id="2739434"/>
    <lineage>
        <taxon>Bacteria</taxon>
        <taxon>Pseudomonadati</taxon>
        <taxon>Pseudomonadota</taxon>
        <taxon>Betaproteobacteria</taxon>
        <taxon>Neisseriales</taxon>
        <taxon>Chitinibacteraceae</taxon>
        <taxon>Chitinibacter</taxon>
    </lineage>
</organism>
<reference evidence="7 8" key="1">
    <citation type="submission" date="2020-07" db="EMBL/GenBank/DDBJ databases">
        <title>Complete genome sequence of Chitinibacter sp. 2T18.</title>
        <authorList>
            <person name="Bae J.-W."/>
            <person name="Choi J.-W."/>
        </authorList>
    </citation>
    <scope>NUCLEOTIDE SEQUENCE [LARGE SCALE GENOMIC DNA]</scope>
    <source>
        <strain evidence="7 8">2T18</strain>
    </source>
</reference>
<keyword evidence="8" id="KW-1185">Reference proteome</keyword>
<dbReference type="NCBIfam" id="NF047847">
    <property type="entry name" value="SS_mature_LptM"/>
    <property type="match status" value="1"/>
</dbReference>
<evidence type="ECO:0000256" key="5">
    <source>
        <dbReference type="ARBA" id="ARBA00023237"/>
    </source>
</evidence>
<dbReference type="AlphaFoldDB" id="A0A7H9BIB8"/>
<protein>
    <submittedName>
        <fullName evidence="7">Lipoprotein</fullName>
    </submittedName>
</protein>
<evidence type="ECO:0000256" key="3">
    <source>
        <dbReference type="ARBA" id="ARBA00023136"/>
    </source>
</evidence>
<evidence type="ECO:0000313" key="7">
    <source>
        <dbReference type="EMBL" id="QLG88377.1"/>
    </source>
</evidence>
<evidence type="ECO:0000256" key="4">
    <source>
        <dbReference type="ARBA" id="ARBA00023139"/>
    </source>
</evidence>
<dbReference type="Pfam" id="PF13627">
    <property type="entry name" value="LptM_cons"/>
    <property type="match status" value="1"/>
</dbReference>
<proteinExistence type="predicted"/>
<dbReference type="KEGG" id="chiz:HQ393_09025"/>
<gene>
    <name evidence="7" type="ORF">HQ393_09025</name>
</gene>
<evidence type="ECO:0000256" key="1">
    <source>
        <dbReference type="ARBA" id="ARBA00004459"/>
    </source>
</evidence>
<dbReference type="EMBL" id="CP058627">
    <property type="protein sequence ID" value="QLG88377.1"/>
    <property type="molecule type" value="Genomic_DNA"/>
</dbReference>